<name>A0ACD2ZXS5_9AGAR</name>
<protein>
    <submittedName>
        <fullName evidence="1">Uncharacterized protein</fullName>
    </submittedName>
</protein>
<gene>
    <name evidence="1" type="ORF">BDN72DRAFT_906967</name>
</gene>
<dbReference type="Proteomes" id="UP000308600">
    <property type="component" value="Unassembled WGS sequence"/>
</dbReference>
<evidence type="ECO:0000313" key="1">
    <source>
        <dbReference type="EMBL" id="TFK58209.1"/>
    </source>
</evidence>
<keyword evidence="2" id="KW-1185">Reference proteome</keyword>
<reference evidence="1 2" key="1">
    <citation type="journal article" date="2019" name="Nat. Ecol. Evol.">
        <title>Megaphylogeny resolves global patterns of mushroom evolution.</title>
        <authorList>
            <person name="Varga T."/>
            <person name="Krizsan K."/>
            <person name="Foldi C."/>
            <person name="Dima B."/>
            <person name="Sanchez-Garcia M."/>
            <person name="Sanchez-Ramirez S."/>
            <person name="Szollosi G.J."/>
            <person name="Szarkandi J.G."/>
            <person name="Papp V."/>
            <person name="Albert L."/>
            <person name="Andreopoulos W."/>
            <person name="Angelini C."/>
            <person name="Antonin V."/>
            <person name="Barry K.W."/>
            <person name="Bougher N.L."/>
            <person name="Buchanan P."/>
            <person name="Buyck B."/>
            <person name="Bense V."/>
            <person name="Catcheside P."/>
            <person name="Chovatia M."/>
            <person name="Cooper J."/>
            <person name="Damon W."/>
            <person name="Desjardin D."/>
            <person name="Finy P."/>
            <person name="Geml J."/>
            <person name="Haridas S."/>
            <person name="Hughes K."/>
            <person name="Justo A."/>
            <person name="Karasinski D."/>
            <person name="Kautmanova I."/>
            <person name="Kiss B."/>
            <person name="Kocsube S."/>
            <person name="Kotiranta H."/>
            <person name="LaButti K.M."/>
            <person name="Lechner B.E."/>
            <person name="Liimatainen K."/>
            <person name="Lipzen A."/>
            <person name="Lukacs Z."/>
            <person name="Mihaltcheva S."/>
            <person name="Morgado L.N."/>
            <person name="Niskanen T."/>
            <person name="Noordeloos M.E."/>
            <person name="Ohm R.A."/>
            <person name="Ortiz-Santana B."/>
            <person name="Ovrebo C."/>
            <person name="Racz N."/>
            <person name="Riley R."/>
            <person name="Savchenko A."/>
            <person name="Shiryaev A."/>
            <person name="Soop K."/>
            <person name="Spirin V."/>
            <person name="Szebenyi C."/>
            <person name="Tomsovsky M."/>
            <person name="Tulloss R.E."/>
            <person name="Uehling J."/>
            <person name="Grigoriev I.V."/>
            <person name="Vagvolgyi C."/>
            <person name="Papp T."/>
            <person name="Martin F.M."/>
            <person name="Miettinen O."/>
            <person name="Hibbett D.S."/>
            <person name="Nagy L.G."/>
        </authorList>
    </citation>
    <scope>NUCLEOTIDE SEQUENCE [LARGE SCALE GENOMIC DNA]</scope>
    <source>
        <strain evidence="1 2">NL-1719</strain>
    </source>
</reference>
<evidence type="ECO:0000313" key="2">
    <source>
        <dbReference type="Proteomes" id="UP000308600"/>
    </source>
</evidence>
<dbReference type="EMBL" id="ML209542">
    <property type="protein sequence ID" value="TFK58209.1"/>
    <property type="molecule type" value="Genomic_DNA"/>
</dbReference>
<proteinExistence type="predicted"/>
<accession>A0ACD2ZXS5</accession>
<organism evidence="1 2">
    <name type="scientific">Pluteus cervinus</name>
    <dbReference type="NCBI Taxonomy" id="181527"/>
    <lineage>
        <taxon>Eukaryota</taxon>
        <taxon>Fungi</taxon>
        <taxon>Dikarya</taxon>
        <taxon>Basidiomycota</taxon>
        <taxon>Agaricomycotina</taxon>
        <taxon>Agaricomycetes</taxon>
        <taxon>Agaricomycetidae</taxon>
        <taxon>Agaricales</taxon>
        <taxon>Pluteineae</taxon>
        <taxon>Pluteaceae</taxon>
        <taxon>Pluteus</taxon>
    </lineage>
</organism>
<sequence>MSYQELRTADQHVVDNDEPPPLEPIKEFYWIGTHRRTLVFNEPGRPLHNLPVQFCVPGKATTMRCDPLGDLKDSAHPKKGCDEEDPALAEYVLFLGAPDGTDEKEEFKIMCDLVREEETPVLFNSALRGKNKGIVWEDGKGELSLLLGMPAFARIRMDNRLTYEPKRLKVFNLSNQLIEPHHVPWCLAKFKFCVVERAAE</sequence>